<dbReference type="InterPro" id="IPR042100">
    <property type="entry name" value="Bug_dom1"/>
</dbReference>
<comment type="caution">
    <text evidence="3">The sequence shown here is derived from an EMBL/GenBank/DDBJ whole genome shotgun (WGS) entry which is preliminary data.</text>
</comment>
<name>A0A7X6I6K0_9BURK</name>
<dbReference type="PANTHER" id="PTHR42928:SF5">
    <property type="entry name" value="BLR1237 PROTEIN"/>
    <property type="match status" value="1"/>
</dbReference>
<dbReference type="Pfam" id="PF03401">
    <property type="entry name" value="TctC"/>
    <property type="match status" value="1"/>
</dbReference>
<comment type="similarity">
    <text evidence="1">Belongs to the UPF0065 (bug) family.</text>
</comment>
<reference evidence="3 4" key="1">
    <citation type="journal article" date="2020" name="Nature">
        <title>Bacterial chemolithoautotrophy via manganese oxidation.</title>
        <authorList>
            <person name="Yu H."/>
            <person name="Leadbetter J.R."/>
        </authorList>
    </citation>
    <scope>NUCLEOTIDE SEQUENCE [LARGE SCALE GENOMIC DNA]</scope>
    <source>
        <strain evidence="3 4">RBP-1</strain>
    </source>
</reference>
<dbReference type="PANTHER" id="PTHR42928">
    <property type="entry name" value="TRICARBOXYLATE-BINDING PROTEIN"/>
    <property type="match status" value="1"/>
</dbReference>
<dbReference type="Gene3D" id="3.40.190.10">
    <property type="entry name" value="Periplasmic binding protein-like II"/>
    <property type="match status" value="1"/>
</dbReference>
<evidence type="ECO:0000256" key="1">
    <source>
        <dbReference type="ARBA" id="ARBA00006987"/>
    </source>
</evidence>
<dbReference type="PIRSF" id="PIRSF017082">
    <property type="entry name" value="YflP"/>
    <property type="match status" value="1"/>
</dbReference>
<feature type="chain" id="PRO_5030769745" evidence="2">
    <location>
        <begin position="36"/>
        <end position="334"/>
    </location>
</feature>
<dbReference type="PROSITE" id="PS51318">
    <property type="entry name" value="TAT"/>
    <property type="match status" value="1"/>
</dbReference>
<evidence type="ECO:0000256" key="2">
    <source>
        <dbReference type="SAM" id="SignalP"/>
    </source>
</evidence>
<keyword evidence="4" id="KW-1185">Reference proteome</keyword>
<dbReference type="CDD" id="cd07012">
    <property type="entry name" value="PBP2_Bug_TTT"/>
    <property type="match status" value="1"/>
</dbReference>
<dbReference type="InterPro" id="IPR006311">
    <property type="entry name" value="TAT_signal"/>
</dbReference>
<accession>A0A7X6I6K0</accession>
<gene>
    <name evidence="3" type="ORF">RAMLITH_11795</name>
</gene>
<sequence length="334" mass="35238">MQQYATPRRKILGALPALFLAGAALVGMAPTAARAAYPERPINMIVAYAPGGGTDIIARVLAKYMEKYLGNNAAIVVQNKPGAGGAIGFGAVAAAAPDGYTIGFINTPNVLTVPIERKATFTWESFDLLGNVVDDPGNFSVHADSPYKTLGELAAYAKANPGAVSYGTTGIGSDDHLATMMFEKAAGVKMNHIPFKGAAEVHKAIASKQIVVAAMNIGEALQYAKGGTPLRNLGQMSVARTNLAPGLPTFKEQGFDIVMASLRGVAAPKGLPPAVREALVKALEKTVQDKEFQAQAASYFAPLRYLPPAQYAAELQNGDATFRALWKEMPWSDK</sequence>
<protein>
    <submittedName>
        <fullName evidence="3">Tripartite tricarboxylate transporter substrate binding protein</fullName>
    </submittedName>
</protein>
<keyword evidence="2" id="KW-0732">Signal</keyword>
<proteinExistence type="inferred from homology"/>
<dbReference type="InterPro" id="IPR005064">
    <property type="entry name" value="BUG"/>
</dbReference>
<evidence type="ECO:0000313" key="4">
    <source>
        <dbReference type="Proteomes" id="UP000521868"/>
    </source>
</evidence>
<organism evidence="3 4">
    <name type="scientific">Ramlibacter lithotrophicus</name>
    <dbReference type="NCBI Taxonomy" id="2606681"/>
    <lineage>
        <taxon>Bacteria</taxon>
        <taxon>Pseudomonadati</taxon>
        <taxon>Pseudomonadota</taxon>
        <taxon>Betaproteobacteria</taxon>
        <taxon>Burkholderiales</taxon>
        <taxon>Comamonadaceae</taxon>
        <taxon>Ramlibacter</taxon>
    </lineage>
</organism>
<dbReference type="EMBL" id="VTOX01000003">
    <property type="protein sequence ID" value="NKE66506.1"/>
    <property type="molecule type" value="Genomic_DNA"/>
</dbReference>
<dbReference type="RefSeq" id="WP_168107607.1">
    <property type="nucleotide sequence ID" value="NZ_VTOX01000003.1"/>
</dbReference>
<feature type="signal peptide" evidence="2">
    <location>
        <begin position="1"/>
        <end position="35"/>
    </location>
</feature>
<dbReference type="AlphaFoldDB" id="A0A7X6I6K0"/>
<dbReference type="Proteomes" id="UP000521868">
    <property type="component" value="Unassembled WGS sequence"/>
</dbReference>
<dbReference type="Gene3D" id="3.40.190.150">
    <property type="entry name" value="Bordetella uptake gene, domain 1"/>
    <property type="match status" value="1"/>
</dbReference>
<evidence type="ECO:0000313" key="3">
    <source>
        <dbReference type="EMBL" id="NKE66506.1"/>
    </source>
</evidence>
<dbReference type="SUPFAM" id="SSF53850">
    <property type="entry name" value="Periplasmic binding protein-like II"/>
    <property type="match status" value="1"/>
</dbReference>